<accession>A0A0L9U5X4</accession>
<dbReference type="InterPro" id="IPR044519">
    <property type="entry name" value="ARF_GAP_AGD6/7"/>
</dbReference>
<dbReference type="PANTHER" id="PTHR47021">
    <property type="entry name" value="ADP-RIBOSYLATION FACTOR GTPASE-ACTIVATING PROTEIN AGD6-RELATED"/>
    <property type="match status" value="1"/>
</dbReference>
<dbReference type="PANTHER" id="PTHR47021:SF4">
    <property type="entry name" value="ADP-RIBOSYLATION FACTOR GTPASE-ACTIVATING PROTEIN AGD6-RELATED"/>
    <property type="match status" value="1"/>
</dbReference>
<dbReference type="Gramene" id="KOM38052">
    <property type="protein sequence ID" value="KOM38052"/>
    <property type="gene ID" value="LR48_Vigan03g143400"/>
</dbReference>
<protein>
    <submittedName>
        <fullName evidence="2">Uncharacterized protein</fullName>
    </submittedName>
</protein>
<evidence type="ECO:0000256" key="1">
    <source>
        <dbReference type="SAM" id="MobiDB-lite"/>
    </source>
</evidence>
<feature type="compositionally biased region" description="Basic and acidic residues" evidence="1">
    <location>
        <begin position="65"/>
        <end position="75"/>
    </location>
</feature>
<evidence type="ECO:0000313" key="2">
    <source>
        <dbReference type="EMBL" id="KOM38052.1"/>
    </source>
</evidence>
<organism evidence="2 3">
    <name type="scientific">Phaseolus angularis</name>
    <name type="common">Azuki bean</name>
    <name type="synonym">Vigna angularis</name>
    <dbReference type="NCBI Taxonomy" id="3914"/>
    <lineage>
        <taxon>Eukaryota</taxon>
        <taxon>Viridiplantae</taxon>
        <taxon>Streptophyta</taxon>
        <taxon>Embryophyta</taxon>
        <taxon>Tracheophyta</taxon>
        <taxon>Spermatophyta</taxon>
        <taxon>Magnoliopsida</taxon>
        <taxon>eudicotyledons</taxon>
        <taxon>Gunneridae</taxon>
        <taxon>Pentapetalae</taxon>
        <taxon>rosids</taxon>
        <taxon>fabids</taxon>
        <taxon>Fabales</taxon>
        <taxon>Fabaceae</taxon>
        <taxon>Papilionoideae</taxon>
        <taxon>50 kb inversion clade</taxon>
        <taxon>NPAAA clade</taxon>
        <taxon>indigoferoid/millettioid clade</taxon>
        <taxon>Phaseoleae</taxon>
        <taxon>Vigna</taxon>
    </lineage>
</organism>
<dbReference type="Proteomes" id="UP000053144">
    <property type="component" value="Chromosome 3"/>
</dbReference>
<dbReference type="GO" id="GO:0005096">
    <property type="term" value="F:GTPase activator activity"/>
    <property type="evidence" value="ECO:0007669"/>
    <property type="project" value="InterPro"/>
</dbReference>
<dbReference type="GO" id="GO:0016192">
    <property type="term" value="P:vesicle-mediated transport"/>
    <property type="evidence" value="ECO:0007669"/>
    <property type="project" value="InterPro"/>
</dbReference>
<dbReference type="EMBL" id="CM003373">
    <property type="protein sequence ID" value="KOM38052.1"/>
    <property type="molecule type" value="Genomic_DNA"/>
</dbReference>
<name>A0A0L9U5X4_PHAAN</name>
<evidence type="ECO:0000313" key="3">
    <source>
        <dbReference type="Proteomes" id="UP000053144"/>
    </source>
</evidence>
<sequence length="94" mass="10657">MRHDECGEARRDRGEAITDSYPWRDPPVVKENLATGKWKPPLTQTRRANAGGWDDWDNGGSSPDIRSRSTGDFRRLNGAGVPTRSRWMEDITQS</sequence>
<dbReference type="AlphaFoldDB" id="A0A0L9U5X4"/>
<feature type="region of interest" description="Disordered" evidence="1">
    <location>
        <begin position="1"/>
        <end position="80"/>
    </location>
</feature>
<gene>
    <name evidence="2" type="ORF">LR48_Vigan03g143400</name>
</gene>
<dbReference type="STRING" id="3914.A0A0L9U5X4"/>
<reference evidence="3" key="1">
    <citation type="journal article" date="2015" name="Proc. Natl. Acad. Sci. U.S.A.">
        <title>Genome sequencing of adzuki bean (Vigna angularis) provides insight into high starch and low fat accumulation and domestication.</title>
        <authorList>
            <person name="Yang K."/>
            <person name="Tian Z."/>
            <person name="Chen C."/>
            <person name="Luo L."/>
            <person name="Zhao B."/>
            <person name="Wang Z."/>
            <person name="Yu L."/>
            <person name="Li Y."/>
            <person name="Sun Y."/>
            <person name="Li W."/>
            <person name="Chen Y."/>
            <person name="Li Y."/>
            <person name="Zhang Y."/>
            <person name="Ai D."/>
            <person name="Zhao J."/>
            <person name="Shang C."/>
            <person name="Ma Y."/>
            <person name="Wu B."/>
            <person name="Wang M."/>
            <person name="Gao L."/>
            <person name="Sun D."/>
            <person name="Zhang P."/>
            <person name="Guo F."/>
            <person name="Wang W."/>
            <person name="Li Y."/>
            <person name="Wang J."/>
            <person name="Varshney R.K."/>
            <person name="Wang J."/>
            <person name="Ling H.Q."/>
            <person name="Wan P."/>
        </authorList>
    </citation>
    <scope>NUCLEOTIDE SEQUENCE</scope>
    <source>
        <strain evidence="3">cv. Jingnong 6</strain>
    </source>
</reference>
<feature type="compositionally biased region" description="Low complexity" evidence="1">
    <location>
        <begin position="48"/>
        <end position="62"/>
    </location>
</feature>
<proteinExistence type="predicted"/>
<feature type="compositionally biased region" description="Basic and acidic residues" evidence="1">
    <location>
        <begin position="1"/>
        <end position="16"/>
    </location>
</feature>